<feature type="domain" description="TFA2 Winged helix" evidence="1">
    <location>
        <begin position="26"/>
        <end position="78"/>
    </location>
</feature>
<sequence>KSECSPNSERIYNRTFQYKMPEYAIRSKEDLLNHLRERQEKVGVSRGMPYKELDDCINLTNAIMELESEGKVMVIRLMKVLHDYCIEMIKDTILS</sequence>
<gene>
    <name evidence="2" type="ORF">DEBURN_LOCUS6991</name>
</gene>
<dbReference type="EMBL" id="CAJVPK010000780">
    <property type="protein sequence ID" value="CAG8548721.1"/>
    <property type="molecule type" value="Genomic_DNA"/>
</dbReference>
<name>A0A9N9B005_9GLOM</name>
<accession>A0A9N9B005</accession>
<comment type="caution">
    <text evidence="2">The sequence shown here is derived from an EMBL/GenBank/DDBJ whole genome shotgun (WGS) entry which is preliminary data.</text>
</comment>
<dbReference type="OrthoDB" id="3907302at2759"/>
<feature type="non-terminal residue" evidence="2">
    <location>
        <position position="95"/>
    </location>
</feature>
<protein>
    <submittedName>
        <fullName evidence="2">3983_t:CDS:1</fullName>
    </submittedName>
</protein>
<evidence type="ECO:0000313" key="2">
    <source>
        <dbReference type="EMBL" id="CAG8548721.1"/>
    </source>
</evidence>
<keyword evidence="3" id="KW-1185">Reference proteome</keyword>
<dbReference type="Proteomes" id="UP000789706">
    <property type="component" value="Unassembled WGS sequence"/>
</dbReference>
<proteinExistence type="predicted"/>
<dbReference type="Pfam" id="PF18121">
    <property type="entry name" value="TFA2_Winged_2"/>
    <property type="match status" value="1"/>
</dbReference>
<dbReference type="AlphaFoldDB" id="A0A9N9B005"/>
<evidence type="ECO:0000313" key="3">
    <source>
        <dbReference type="Proteomes" id="UP000789706"/>
    </source>
</evidence>
<dbReference type="InterPro" id="IPR040501">
    <property type="entry name" value="TFA2_Winged_2"/>
</dbReference>
<organism evidence="2 3">
    <name type="scientific">Diversispora eburnea</name>
    <dbReference type="NCBI Taxonomy" id="1213867"/>
    <lineage>
        <taxon>Eukaryota</taxon>
        <taxon>Fungi</taxon>
        <taxon>Fungi incertae sedis</taxon>
        <taxon>Mucoromycota</taxon>
        <taxon>Glomeromycotina</taxon>
        <taxon>Glomeromycetes</taxon>
        <taxon>Diversisporales</taxon>
        <taxon>Diversisporaceae</taxon>
        <taxon>Diversispora</taxon>
    </lineage>
</organism>
<reference evidence="2" key="1">
    <citation type="submission" date="2021-06" db="EMBL/GenBank/DDBJ databases">
        <authorList>
            <person name="Kallberg Y."/>
            <person name="Tangrot J."/>
            <person name="Rosling A."/>
        </authorList>
    </citation>
    <scope>NUCLEOTIDE SEQUENCE</scope>
    <source>
        <strain evidence="2">AZ414A</strain>
    </source>
</reference>
<evidence type="ECO:0000259" key="1">
    <source>
        <dbReference type="Pfam" id="PF18121"/>
    </source>
</evidence>